<evidence type="ECO:0000256" key="6">
    <source>
        <dbReference type="SAM" id="SignalP"/>
    </source>
</evidence>
<feature type="chain" id="PRO_5007097572" evidence="6">
    <location>
        <begin position="24"/>
        <end position="345"/>
    </location>
</feature>
<evidence type="ECO:0000256" key="1">
    <source>
        <dbReference type="ARBA" id="ARBA00004196"/>
    </source>
</evidence>
<evidence type="ECO:0000259" key="7">
    <source>
        <dbReference type="PROSITE" id="PS50983"/>
    </source>
</evidence>
<dbReference type="SUPFAM" id="SSF53807">
    <property type="entry name" value="Helical backbone' metal receptor"/>
    <property type="match status" value="1"/>
</dbReference>
<dbReference type="GO" id="GO:0030288">
    <property type="term" value="C:outer membrane-bounded periplasmic space"/>
    <property type="evidence" value="ECO:0007669"/>
    <property type="project" value="TreeGrafter"/>
</dbReference>
<evidence type="ECO:0000313" key="8">
    <source>
        <dbReference type="EMBL" id="KUL23345.1"/>
    </source>
</evidence>
<keyword evidence="9" id="KW-1185">Reference proteome</keyword>
<dbReference type="Gene3D" id="3.40.50.1980">
    <property type="entry name" value="Nitrogenase molybdenum iron protein domain"/>
    <property type="match status" value="2"/>
</dbReference>
<feature type="signal peptide" evidence="6">
    <location>
        <begin position="1"/>
        <end position="23"/>
    </location>
</feature>
<feature type="domain" description="Fe/B12 periplasmic-binding" evidence="7">
    <location>
        <begin position="68"/>
        <end position="345"/>
    </location>
</feature>
<dbReference type="PANTHER" id="PTHR30532">
    <property type="entry name" value="IRON III DICITRATE-BINDING PERIPLASMIC PROTEIN"/>
    <property type="match status" value="1"/>
</dbReference>
<dbReference type="RefSeq" id="WP_067706469.1">
    <property type="nucleotide sequence ID" value="NZ_LLZH01000332.1"/>
</dbReference>
<organism evidence="8 9">
    <name type="scientific">Actinoplanes awajinensis subsp. mycoplanecinus</name>
    <dbReference type="NCBI Taxonomy" id="135947"/>
    <lineage>
        <taxon>Bacteria</taxon>
        <taxon>Bacillati</taxon>
        <taxon>Actinomycetota</taxon>
        <taxon>Actinomycetes</taxon>
        <taxon>Micromonosporales</taxon>
        <taxon>Micromonosporaceae</taxon>
        <taxon>Actinoplanes</taxon>
    </lineage>
</organism>
<dbReference type="InterPro" id="IPR002491">
    <property type="entry name" value="ABC_transptr_periplasmic_BD"/>
</dbReference>
<dbReference type="GO" id="GO:1901678">
    <property type="term" value="P:iron coordination entity transport"/>
    <property type="evidence" value="ECO:0007669"/>
    <property type="project" value="UniProtKB-ARBA"/>
</dbReference>
<proteinExistence type="inferred from homology"/>
<evidence type="ECO:0000313" key="9">
    <source>
        <dbReference type="Proteomes" id="UP000053244"/>
    </source>
</evidence>
<dbReference type="AlphaFoldDB" id="A0A101JAR6"/>
<accession>A0A101JAR6</accession>
<protein>
    <submittedName>
        <fullName evidence="8">ABC transporter substrate-binding protein</fullName>
    </submittedName>
</protein>
<evidence type="ECO:0000256" key="4">
    <source>
        <dbReference type="ARBA" id="ARBA00022729"/>
    </source>
</evidence>
<gene>
    <name evidence="8" type="ORF">ADL15_46540</name>
</gene>
<dbReference type="Pfam" id="PF01497">
    <property type="entry name" value="Peripla_BP_2"/>
    <property type="match status" value="1"/>
</dbReference>
<name>A0A101JAR6_9ACTN</name>
<keyword evidence="3" id="KW-0813">Transport</keyword>
<comment type="subcellular location">
    <subcellularLocation>
        <location evidence="1">Cell envelope</location>
    </subcellularLocation>
</comment>
<dbReference type="PANTHER" id="PTHR30532:SF24">
    <property type="entry name" value="FERRIC ENTEROBACTIN-BINDING PERIPLASMIC PROTEIN FEPB"/>
    <property type="match status" value="1"/>
</dbReference>
<feature type="compositionally biased region" description="Low complexity" evidence="5">
    <location>
        <begin position="39"/>
        <end position="48"/>
    </location>
</feature>
<reference evidence="8 9" key="1">
    <citation type="submission" date="2015-10" db="EMBL/GenBank/DDBJ databases">
        <authorList>
            <person name="Gilbert D.G."/>
        </authorList>
    </citation>
    <scope>NUCLEOTIDE SEQUENCE [LARGE SCALE GENOMIC DNA]</scope>
    <source>
        <strain evidence="8 9">NRRL B-16712</strain>
    </source>
</reference>
<feature type="region of interest" description="Disordered" evidence="5">
    <location>
        <begin position="34"/>
        <end position="56"/>
    </location>
</feature>
<dbReference type="InterPro" id="IPR051313">
    <property type="entry name" value="Bact_iron-sidero_bind"/>
</dbReference>
<evidence type="ECO:0000256" key="3">
    <source>
        <dbReference type="ARBA" id="ARBA00022448"/>
    </source>
</evidence>
<dbReference type="InterPro" id="IPR006311">
    <property type="entry name" value="TAT_signal"/>
</dbReference>
<dbReference type="EMBL" id="LLZH01000332">
    <property type="protein sequence ID" value="KUL23345.1"/>
    <property type="molecule type" value="Genomic_DNA"/>
</dbReference>
<comment type="similarity">
    <text evidence="2">Belongs to the bacterial solute-binding protein 8 family.</text>
</comment>
<evidence type="ECO:0000256" key="5">
    <source>
        <dbReference type="SAM" id="MobiDB-lite"/>
    </source>
</evidence>
<dbReference type="PROSITE" id="PS50983">
    <property type="entry name" value="FE_B12_PBP"/>
    <property type="match status" value="1"/>
</dbReference>
<comment type="caution">
    <text evidence="8">The sequence shown here is derived from an EMBL/GenBank/DDBJ whole genome shotgun (WGS) entry which is preliminary data.</text>
</comment>
<sequence>MSMSFSSLPLSRRGLLAAGGAVAAGAVLSACGGKDDDTSTPAASATAAGPWTFTDDQPKELKADKSPSKIVAFTGTAAALVDLGLQDKIVGVFGETKKADGTAEAQAGSLDISKVEIVGNAWGEFSVEKYAALTPDLLVTHQFDPGAYWYVPDESKDKILAVAPSALITVGRVPLNKPIERYAELAESLGADLNSATNTAAKARFEKAATDLSAAAKASGGLKVLFGSGAADIFYVSSAAVSTDLMYFKELGVDLIMPEVKGADYYESLSWENADKYQADVIFLDARTGTLQPKDLTSKPSWNALPAVKANQIFPWQAVPIFSWNGAAPLLEAITAAITKSKKVV</sequence>
<keyword evidence="4 6" id="KW-0732">Signal</keyword>
<dbReference type="PROSITE" id="PS51318">
    <property type="entry name" value="TAT"/>
    <property type="match status" value="1"/>
</dbReference>
<evidence type="ECO:0000256" key="2">
    <source>
        <dbReference type="ARBA" id="ARBA00008814"/>
    </source>
</evidence>
<dbReference type="Proteomes" id="UP000053244">
    <property type="component" value="Unassembled WGS sequence"/>
</dbReference>